<protein>
    <submittedName>
        <fullName evidence="1">Uncharacterized protein</fullName>
    </submittedName>
</protein>
<dbReference type="OrthoDB" id="658336at2759"/>
<keyword evidence="2" id="KW-1185">Reference proteome</keyword>
<name>A0A835AML1_9POAL</name>
<organism evidence="1 2">
    <name type="scientific">Digitaria exilis</name>
    <dbReference type="NCBI Taxonomy" id="1010633"/>
    <lineage>
        <taxon>Eukaryota</taxon>
        <taxon>Viridiplantae</taxon>
        <taxon>Streptophyta</taxon>
        <taxon>Embryophyta</taxon>
        <taxon>Tracheophyta</taxon>
        <taxon>Spermatophyta</taxon>
        <taxon>Magnoliopsida</taxon>
        <taxon>Liliopsida</taxon>
        <taxon>Poales</taxon>
        <taxon>Poaceae</taxon>
        <taxon>PACMAD clade</taxon>
        <taxon>Panicoideae</taxon>
        <taxon>Panicodae</taxon>
        <taxon>Paniceae</taxon>
        <taxon>Anthephorinae</taxon>
        <taxon>Digitaria</taxon>
    </lineage>
</organism>
<gene>
    <name evidence="1" type="ORF">HU200_053556</name>
</gene>
<sequence length="133" mass="14355">MGQQQDPPQITWYCLDICGSNCTQSCNNKADAEYGKCNITVLQAYENCSRNCTSDCNGKSFARASCTMGSCSPRDCGNPCARSCCESCTKNAPDFFSRCMSSRGMVMSNCMSPCMNNCMPYCINSGGALPSMP</sequence>
<dbReference type="EMBL" id="JACEFO010002306">
    <property type="protein sequence ID" value="KAF8666446.1"/>
    <property type="molecule type" value="Genomic_DNA"/>
</dbReference>
<reference evidence="1" key="1">
    <citation type="submission" date="2020-07" db="EMBL/GenBank/DDBJ databases">
        <title>Genome sequence and genetic diversity analysis of an under-domesticated orphan crop, white fonio (Digitaria exilis).</title>
        <authorList>
            <person name="Bennetzen J.L."/>
            <person name="Chen S."/>
            <person name="Ma X."/>
            <person name="Wang X."/>
            <person name="Yssel A.E.J."/>
            <person name="Chaluvadi S.R."/>
            <person name="Johnson M."/>
            <person name="Gangashetty P."/>
            <person name="Hamidou F."/>
            <person name="Sanogo M.D."/>
            <person name="Zwaenepoel A."/>
            <person name="Wallace J."/>
            <person name="Van De Peer Y."/>
            <person name="Van Deynze A."/>
        </authorList>
    </citation>
    <scope>NUCLEOTIDE SEQUENCE</scope>
    <source>
        <tissue evidence="1">Leaves</tissue>
    </source>
</reference>
<evidence type="ECO:0000313" key="2">
    <source>
        <dbReference type="Proteomes" id="UP000636709"/>
    </source>
</evidence>
<evidence type="ECO:0000313" key="1">
    <source>
        <dbReference type="EMBL" id="KAF8666446.1"/>
    </source>
</evidence>
<accession>A0A835AML1</accession>
<dbReference type="Proteomes" id="UP000636709">
    <property type="component" value="Unassembled WGS sequence"/>
</dbReference>
<proteinExistence type="predicted"/>
<comment type="caution">
    <text evidence="1">The sequence shown here is derived from an EMBL/GenBank/DDBJ whole genome shotgun (WGS) entry which is preliminary data.</text>
</comment>
<dbReference type="AlphaFoldDB" id="A0A835AML1"/>